<feature type="region of interest" description="Disordered" evidence="1">
    <location>
        <begin position="1"/>
        <end position="73"/>
    </location>
</feature>
<dbReference type="EMBL" id="AWUE01020584">
    <property type="protein sequence ID" value="OMO67629.1"/>
    <property type="molecule type" value="Genomic_DNA"/>
</dbReference>
<feature type="compositionally biased region" description="Pro residues" evidence="1">
    <location>
        <begin position="57"/>
        <end position="69"/>
    </location>
</feature>
<sequence>MSLPFETALNNSPPRGEASRKGKNQADPQPGGSERRAQTPDPPSTAPDEVSASVPSIPNPPMPEIPLPLPLKGDLLTAWKLRVS</sequence>
<reference evidence="3" key="1">
    <citation type="submission" date="2013-09" db="EMBL/GenBank/DDBJ databases">
        <title>Corchorus olitorius genome sequencing.</title>
        <authorList>
            <person name="Alam M."/>
            <person name="Haque M.S."/>
            <person name="Islam M.S."/>
            <person name="Emdad E.M."/>
            <person name="Islam M.M."/>
            <person name="Ahmed B."/>
            <person name="Halim A."/>
            <person name="Hossen Q.M.M."/>
            <person name="Hossain M.Z."/>
            <person name="Ahmed R."/>
            <person name="Khan M.M."/>
            <person name="Islam R."/>
            <person name="Rashid M.M."/>
            <person name="Khan S.A."/>
            <person name="Rahman M.S."/>
            <person name="Alam M."/>
            <person name="Yahiya A.S."/>
            <person name="Khan M.S."/>
            <person name="Azam M.S."/>
            <person name="Haque T."/>
            <person name="Lashkar M.Z.H."/>
            <person name="Akhand A.I."/>
            <person name="Morshed G."/>
            <person name="Roy S."/>
            <person name="Uddin K.S."/>
            <person name="Rabeya T."/>
            <person name="Hossain A.S."/>
            <person name="Chowdhury A."/>
            <person name="Snigdha A.R."/>
            <person name="Mortoza M.S."/>
            <person name="Matin S.A."/>
            <person name="Hoque S.M.E."/>
            <person name="Islam M.K."/>
            <person name="Roy D.K."/>
            <person name="Haider R."/>
            <person name="Moosa M.M."/>
            <person name="Elias S.M."/>
            <person name="Hasan A.M."/>
            <person name="Jahan S."/>
            <person name="Shafiuddin M."/>
            <person name="Mahmood N."/>
            <person name="Shommy N.S."/>
        </authorList>
    </citation>
    <scope>NUCLEOTIDE SEQUENCE [LARGE SCALE GENOMIC DNA]</scope>
    <source>
        <strain evidence="3">cv. O-4</strain>
    </source>
</reference>
<comment type="caution">
    <text evidence="2">The sequence shown here is derived from an EMBL/GenBank/DDBJ whole genome shotgun (WGS) entry which is preliminary data.</text>
</comment>
<dbReference type="Proteomes" id="UP000187203">
    <property type="component" value="Unassembled WGS sequence"/>
</dbReference>
<accession>A0A1R3HBA5</accession>
<protein>
    <submittedName>
        <fullName evidence="2">Uncharacterized protein</fullName>
    </submittedName>
</protein>
<dbReference type="AlphaFoldDB" id="A0A1R3HBA5"/>
<evidence type="ECO:0000256" key="1">
    <source>
        <dbReference type="SAM" id="MobiDB-lite"/>
    </source>
</evidence>
<organism evidence="2 3">
    <name type="scientific">Corchorus olitorius</name>
    <dbReference type="NCBI Taxonomy" id="93759"/>
    <lineage>
        <taxon>Eukaryota</taxon>
        <taxon>Viridiplantae</taxon>
        <taxon>Streptophyta</taxon>
        <taxon>Embryophyta</taxon>
        <taxon>Tracheophyta</taxon>
        <taxon>Spermatophyta</taxon>
        <taxon>Magnoliopsida</taxon>
        <taxon>eudicotyledons</taxon>
        <taxon>Gunneridae</taxon>
        <taxon>Pentapetalae</taxon>
        <taxon>rosids</taxon>
        <taxon>malvids</taxon>
        <taxon>Malvales</taxon>
        <taxon>Malvaceae</taxon>
        <taxon>Grewioideae</taxon>
        <taxon>Apeibeae</taxon>
        <taxon>Corchorus</taxon>
    </lineage>
</organism>
<name>A0A1R3HBA5_9ROSI</name>
<proteinExistence type="predicted"/>
<gene>
    <name evidence="2" type="ORF">COLO4_30065</name>
</gene>
<evidence type="ECO:0000313" key="3">
    <source>
        <dbReference type="Proteomes" id="UP000187203"/>
    </source>
</evidence>
<keyword evidence="3" id="KW-1185">Reference proteome</keyword>
<evidence type="ECO:0000313" key="2">
    <source>
        <dbReference type="EMBL" id="OMO67629.1"/>
    </source>
</evidence>